<feature type="compositionally biased region" description="Polar residues" evidence="2">
    <location>
        <begin position="72"/>
        <end position="83"/>
    </location>
</feature>
<reference evidence="3 4" key="1">
    <citation type="submission" date="2024-10" db="EMBL/GenBank/DDBJ databases">
        <title>Updated reference genomes for cyclostephanoid diatoms.</title>
        <authorList>
            <person name="Roberts W.R."/>
            <person name="Alverson A.J."/>
        </authorList>
    </citation>
    <scope>NUCLEOTIDE SEQUENCE [LARGE SCALE GENOMIC DNA]</scope>
    <source>
        <strain evidence="3 4">AJA010-31</strain>
    </source>
</reference>
<evidence type="ECO:0000313" key="3">
    <source>
        <dbReference type="EMBL" id="KAL3799850.1"/>
    </source>
</evidence>
<name>A0ABD3QHG3_9STRA</name>
<keyword evidence="1" id="KW-0175">Coiled coil</keyword>
<feature type="compositionally biased region" description="Low complexity" evidence="2">
    <location>
        <begin position="44"/>
        <end position="54"/>
    </location>
</feature>
<evidence type="ECO:0000256" key="1">
    <source>
        <dbReference type="SAM" id="Coils"/>
    </source>
</evidence>
<feature type="coiled-coil region" evidence="1">
    <location>
        <begin position="252"/>
        <end position="307"/>
    </location>
</feature>
<proteinExistence type="predicted"/>
<dbReference type="Proteomes" id="UP001530400">
    <property type="component" value="Unassembled WGS sequence"/>
</dbReference>
<evidence type="ECO:0000256" key="2">
    <source>
        <dbReference type="SAM" id="MobiDB-lite"/>
    </source>
</evidence>
<feature type="coiled-coil region" evidence="1">
    <location>
        <begin position="381"/>
        <end position="408"/>
    </location>
</feature>
<sequence>MELDPFLALEDIPTPDPSSQQSASAADNVDPLASILGDDHHESAAAAAPSAATSVVIDRSSGEEKPAVARQTAVSDVGASSSVREPVGQDLNEQLANLLISKQLPQSIVTSLQSTLRENATLKEKNVKLKSLLGRSAKAQRDAKHECEHMKKQYEELRLENERLERRVEQLANRPTHMDLLADFETNFDRALLSIGKNEKKDQQSGGEDAAEQSFVADVVDGYYDSSPAPRAAGRSSSNSRGEGDTLLLTELNETKARVTQLESLQQSLQNRNGHLERTHKSLLLDLQTAKNSLTNLNLELRMSKMETEHALRTLREKEATMTEMQFEIDLVARSALEANKRAVEGMEAVKSVKFDKEYVEGLEAQVSALQEWALASTESKRLTSERCRGLEDRVKELEEMVALLTRGEDGSGLIMDESSGFGLDRKISSELASSPLRTASSSIVIDDSNAAPVHERKLWTKSSSLVVGAGMVGHAFLELGQQEELNIQPYETVVLRWKFDLTPSDLDIYFSVLKGLCGDKKSQRAADACLKNRHVNGGGGGEVNGAFAVKNACTLLWSNEMSWVRPRTIKWTVDAVAVEWSD</sequence>
<organism evidence="3 4">
    <name type="scientific">Cyclotella atomus</name>
    <dbReference type="NCBI Taxonomy" id="382360"/>
    <lineage>
        <taxon>Eukaryota</taxon>
        <taxon>Sar</taxon>
        <taxon>Stramenopiles</taxon>
        <taxon>Ochrophyta</taxon>
        <taxon>Bacillariophyta</taxon>
        <taxon>Coscinodiscophyceae</taxon>
        <taxon>Thalassiosirophycidae</taxon>
        <taxon>Stephanodiscales</taxon>
        <taxon>Stephanodiscaceae</taxon>
        <taxon>Cyclotella</taxon>
    </lineage>
</organism>
<protein>
    <submittedName>
        <fullName evidence="3">Uncharacterized protein</fullName>
    </submittedName>
</protein>
<keyword evidence="4" id="KW-1185">Reference proteome</keyword>
<evidence type="ECO:0000313" key="4">
    <source>
        <dbReference type="Proteomes" id="UP001530400"/>
    </source>
</evidence>
<dbReference type="EMBL" id="JALLPJ020000175">
    <property type="protein sequence ID" value="KAL3799850.1"/>
    <property type="molecule type" value="Genomic_DNA"/>
</dbReference>
<feature type="coiled-coil region" evidence="1">
    <location>
        <begin position="112"/>
        <end position="174"/>
    </location>
</feature>
<gene>
    <name evidence="3" type="ORF">ACHAWO_009971</name>
</gene>
<comment type="caution">
    <text evidence="3">The sequence shown here is derived from an EMBL/GenBank/DDBJ whole genome shotgun (WGS) entry which is preliminary data.</text>
</comment>
<feature type="region of interest" description="Disordered" evidence="2">
    <location>
        <begin position="1"/>
        <end position="85"/>
    </location>
</feature>
<dbReference type="AlphaFoldDB" id="A0ABD3QHG3"/>
<accession>A0ABD3QHG3</accession>